<keyword evidence="1" id="KW-0472">Membrane</keyword>
<gene>
    <name evidence="2" type="ORF">DVA86_14225</name>
</gene>
<reference evidence="2 3" key="1">
    <citation type="submission" date="2018-07" db="EMBL/GenBank/DDBJ databases">
        <title>Draft genome of the type strain Streptomyces armeniacus ATCC 15676.</title>
        <authorList>
            <person name="Labana P."/>
            <person name="Gosse J.T."/>
            <person name="Boddy C.N."/>
        </authorList>
    </citation>
    <scope>NUCLEOTIDE SEQUENCE [LARGE SCALE GENOMIC DNA]</scope>
    <source>
        <strain evidence="2 3">ATCC 15676</strain>
    </source>
</reference>
<evidence type="ECO:0000313" key="3">
    <source>
        <dbReference type="Proteomes" id="UP000254425"/>
    </source>
</evidence>
<dbReference type="EMBL" id="CP031320">
    <property type="protein sequence ID" value="AXK33638.1"/>
    <property type="molecule type" value="Genomic_DNA"/>
</dbReference>
<keyword evidence="1" id="KW-1133">Transmembrane helix</keyword>
<accession>A0A345XPS2</accession>
<keyword evidence="1" id="KW-0812">Transmembrane</keyword>
<dbReference type="Pfam" id="PF14029">
    <property type="entry name" value="DUF4244"/>
    <property type="match status" value="1"/>
</dbReference>
<evidence type="ECO:0000256" key="1">
    <source>
        <dbReference type="SAM" id="Phobius"/>
    </source>
</evidence>
<dbReference type="KEGG" id="sarm:DVA86_14225"/>
<feature type="transmembrane region" description="Helical" evidence="1">
    <location>
        <begin position="35"/>
        <end position="55"/>
    </location>
</feature>
<name>A0A345XPS2_9ACTN</name>
<keyword evidence="3" id="KW-1185">Reference proteome</keyword>
<dbReference type="AlphaFoldDB" id="A0A345XPS2"/>
<sequence>MKGTEMVARVCRSVRSRWHRARCVRRGGDRGMATAEYAVGTIAACAFAAVLYKILTSAGVGSALQQMIEKALNAAG</sequence>
<dbReference type="Proteomes" id="UP000254425">
    <property type="component" value="Chromosome"/>
</dbReference>
<protein>
    <submittedName>
        <fullName evidence="2">DUF4244 domain-containing protein</fullName>
    </submittedName>
</protein>
<organism evidence="2 3">
    <name type="scientific">Streptomyces armeniacus</name>
    <dbReference type="NCBI Taxonomy" id="83291"/>
    <lineage>
        <taxon>Bacteria</taxon>
        <taxon>Bacillati</taxon>
        <taxon>Actinomycetota</taxon>
        <taxon>Actinomycetes</taxon>
        <taxon>Kitasatosporales</taxon>
        <taxon>Streptomycetaceae</taxon>
        <taxon>Streptomyces</taxon>
    </lineage>
</organism>
<evidence type="ECO:0000313" key="2">
    <source>
        <dbReference type="EMBL" id="AXK33638.1"/>
    </source>
</evidence>
<dbReference type="InterPro" id="IPR025338">
    <property type="entry name" value="DUF4244"/>
</dbReference>
<proteinExistence type="predicted"/>